<keyword evidence="3" id="KW-1003">Cell membrane</keyword>
<evidence type="ECO:0000256" key="1">
    <source>
        <dbReference type="ARBA" id="ARBA00004167"/>
    </source>
</evidence>
<dbReference type="GO" id="GO:0006417">
    <property type="term" value="P:regulation of translation"/>
    <property type="evidence" value="ECO:0007669"/>
    <property type="project" value="TreeGrafter"/>
</dbReference>
<keyword evidence="15" id="KW-1185">Reference proteome</keyword>
<dbReference type="EMBL" id="CP049742">
    <property type="protein sequence ID" value="QPC48482.1"/>
    <property type="molecule type" value="Genomic_DNA"/>
</dbReference>
<name>A0A7S8CEF6_9BACI</name>
<evidence type="ECO:0000256" key="3">
    <source>
        <dbReference type="ARBA" id="ARBA00022475"/>
    </source>
</evidence>
<proteinExistence type="inferred from homology"/>
<evidence type="ECO:0000259" key="12">
    <source>
        <dbReference type="Pfam" id="PF10099"/>
    </source>
</evidence>
<accession>A0A7S8CEF6</accession>
<organism evidence="14 15">
    <name type="scientific">Mangrovibacillus cuniculi</name>
    <dbReference type="NCBI Taxonomy" id="2593652"/>
    <lineage>
        <taxon>Bacteria</taxon>
        <taxon>Bacillati</taxon>
        <taxon>Bacillota</taxon>
        <taxon>Bacilli</taxon>
        <taxon>Bacillales</taxon>
        <taxon>Bacillaceae</taxon>
        <taxon>Mangrovibacillus</taxon>
    </lineage>
</organism>
<dbReference type="GO" id="GO:0016989">
    <property type="term" value="F:sigma factor antagonist activity"/>
    <property type="evidence" value="ECO:0007669"/>
    <property type="project" value="TreeGrafter"/>
</dbReference>
<evidence type="ECO:0000256" key="2">
    <source>
        <dbReference type="ARBA" id="ARBA00004236"/>
    </source>
</evidence>
<protein>
    <recommendedName>
        <fullName evidence="8">Anti-sigma-W factor RsiW</fullName>
    </recommendedName>
    <alternativeName>
        <fullName evidence="10">Regulator of SigK</fullName>
    </alternativeName>
    <alternativeName>
        <fullName evidence="9">Sigma-K anti-sigma factor RskA</fullName>
    </alternativeName>
</protein>
<dbReference type="InterPro" id="IPR018764">
    <property type="entry name" value="RskA_C"/>
</dbReference>
<keyword evidence="5 11" id="KW-1133">Transmembrane helix</keyword>
<evidence type="ECO:0000256" key="6">
    <source>
        <dbReference type="ARBA" id="ARBA00023136"/>
    </source>
</evidence>
<dbReference type="InterPro" id="IPR051474">
    <property type="entry name" value="Anti-sigma-K/W_factor"/>
</dbReference>
<evidence type="ECO:0000256" key="4">
    <source>
        <dbReference type="ARBA" id="ARBA00022692"/>
    </source>
</evidence>
<dbReference type="PANTHER" id="PTHR37461:SF1">
    <property type="entry name" value="ANTI-SIGMA-K FACTOR RSKA"/>
    <property type="match status" value="1"/>
</dbReference>
<evidence type="ECO:0000256" key="11">
    <source>
        <dbReference type="SAM" id="Phobius"/>
    </source>
</evidence>
<evidence type="ECO:0000256" key="5">
    <source>
        <dbReference type="ARBA" id="ARBA00022989"/>
    </source>
</evidence>
<dbReference type="RefSeq" id="WP_239672799.1">
    <property type="nucleotide sequence ID" value="NZ_CP049742.1"/>
</dbReference>
<evidence type="ECO:0000259" key="13">
    <source>
        <dbReference type="Pfam" id="PF13490"/>
    </source>
</evidence>
<evidence type="ECO:0000256" key="7">
    <source>
        <dbReference type="ARBA" id="ARBA00024353"/>
    </source>
</evidence>
<gene>
    <name evidence="14" type="ORF">G8O30_14855</name>
</gene>
<feature type="domain" description="Putative zinc-finger" evidence="13">
    <location>
        <begin position="10"/>
        <end position="34"/>
    </location>
</feature>
<evidence type="ECO:0000256" key="10">
    <source>
        <dbReference type="ARBA" id="ARBA00030803"/>
    </source>
</evidence>
<evidence type="ECO:0000256" key="9">
    <source>
        <dbReference type="ARBA" id="ARBA00029829"/>
    </source>
</evidence>
<dbReference type="PANTHER" id="PTHR37461">
    <property type="entry name" value="ANTI-SIGMA-K FACTOR RSKA"/>
    <property type="match status" value="1"/>
</dbReference>
<evidence type="ECO:0000256" key="8">
    <source>
        <dbReference type="ARBA" id="ARBA00024438"/>
    </source>
</evidence>
<dbReference type="Pfam" id="PF13490">
    <property type="entry name" value="zf-HC2"/>
    <property type="match status" value="1"/>
</dbReference>
<dbReference type="InterPro" id="IPR027383">
    <property type="entry name" value="Znf_put"/>
</dbReference>
<feature type="domain" description="Anti-sigma K factor RskA C-terminal" evidence="12">
    <location>
        <begin position="94"/>
        <end position="225"/>
    </location>
</feature>
<dbReference type="KEGG" id="mcui:G8O30_14855"/>
<dbReference type="Pfam" id="PF10099">
    <property type="entry name" value="RskA_C"/>
    <property type="match status" value="1"/>
</dbReference>
<comment type="subcellular location">
    <subcellularLocation>
        <location evidence="2">Cell membrane</location>
    </subcellularLocation>
    <subcellularLocation>
        <location evidence="1">Membrane</location>
        <topology evidence="1">Single-pass membrane protein</topology>
    </subcellularLocation>
</comment>
<keyword evidence="6 11" id="KW-0472">Membrane</keyword>
<dbReference type="AlphaFoldDB" id="A0A7S8CEF6"/>
<keyword evidence="4 11" id="KW-0812">Transmembrane</keyword>
<dbReference type="InterPro" id="IPR041916">
    <property type="entry name" value="Anti_sigma_zinc_sf"/>
</dbReference>
<comment type="similarity">
    <text evidence="7">Belongs to the zinc-associated anti-sigma factor (ZAS) superfamily. Anti-sigma-W factor family.</text>
</comment>
<evidence type="ECO:0000313" key="15">
    <source>
        <dbReference type="Proteomes" id="UP000593626"/>
    </source>
</evidence>
<dbReference type="GO" id="GO:0005886">
    <property type="term" value="C:plasma membrane"/>
    <property type="evidence" value="ECO:0007669"/>
    <property type="project" value="UniProtKB-SubCell"/>
</dbReference>
<dbReference type="Proteomes" id="UP000593626">
    <property type="component" value="Chromosome"/>
</dbReference>
<feature type="transmembrane region" description="Helical" evidence="11">
    <location>
        <begin position="90"/>
        <end position="110"/>
    </location>
</feature>
<dbReference type="Gene3D" id="1.10.10.1320">
    <property type="entry name" value="Anti-sigma factor, zinc-finger domain"/>
    <property type="match status" value="1"/>
</dbReference>
<reference evidence="14 15" key="1">
    <citation type="submission" date="2019-07" db="EMBL/GenBank/DDBJ databases">
        <title>Genome sequence of 2 isolates from Red Sea Mangroves.</title>
        <authorList>
            <person name="Sefrji F."/>
            <person name="Michoud G."/>
            <person name="Merlino G."/>
            <person name="Daffonchio D."/>
        </authorList>
    </citation>
    <scope>NUCLEOTIDE SEQUENCE [LARGE SCALE GENOMIC DNA]</scope>
    <source>
        <strain evidence="14 15">R1DC41</strain>
    </source>
</reference>
<evidence type="ECO:0000313" key="14">
    <source>
        <dbReference type="EMBL" id="QPC48482.1"/>
    </source>
</evidence>
<sequence>MSSHCHQVIDFVNNQLTEKEQQAFEHHLASCSECKKEVEELQALMQDLPFAATPIEPPADLKERVLAKVLEDDQPMVSEKVVPMLRKKNWYTPALAAALFLSVIANMYLISTNTDGEGQPTVIQSASLAPSDNSYQAFASIIGTEGGGQNLVIQASQLDELSGDEVYQVWLINEEGPIPTGSFTPDVSGNGTIVYNLSKDLQKVDWDQVAISIEPNPNSETPLGEVVLAGNL</sequence>